<dbReference type="NCBIfam" id="TIGR01838">
    <property type="entry name" value="PHA_synth_I"/>
    <property type="match status" value="1"/>
</dbReference>
<dbReference type="InterPro" id="IPR000073">
    <property type="entry name" value="AB_hydrolase_1"/>
</dbReference>
<dbReference type="Pfam" id="PF00561">
    <property type="entry name" value="Abhydrolase_1"/>
    <property type="match status" value="1"/>
</dbReference>
<evidence type="ECO:0000256" key="1">
    <source>
        <dbReference type="ARBA" id="ARBA00004496"/>
    </source>
</evidence>
<evidence type="ECO:0000259" key="6">
    <source>
        <dbReference type="Pfam" id="PF07167"/>
    </source>
</evidence>
<name>A0ABQ6FHV9_9RHOO</name>
<feature type="domain" description="AB hydrolase-1" evidence="5">
    <location>
        <begin position="284"/>
        <end position="527"/>
    </location>
</feature>
<gene>
    <name evidence="7" type="ORF">GCM10007933_35890</name>
</gene>
<feature type="domain" description="Poly-beta-hydroxybutyrate polymerase N-terminal" evidence="6">
    <location>
        <begin position="110"/>
        <end position="282"/>
    </location>
</feature>
<dbReference type="EMBL" id="BSPX01000073">
    <property type="protein sequence ID" value="GLT24117.1"/>
    <property type="molecule type" value="Genomic_DNA"/>
</dbReference>
<evidence type="ECO:0000313" key="7">
    <source>
        <dbReference type="EMBL" id="GLT24117.1"/>
    </source>
</evidence>
<sequence>MAAPEKEVAKSELPDPKEVAKTYAEVAQRASKLLADHIQKQVQKGMSAPTDELGIAQAFMDMMGKLLANPYRLAQAQMNLVWDYFSLWQHSMMRFTGMAPSAPVAAPAKDDKRFKDEEWQEHFLFDFIKQSYLITARHIHDTVSGVDGLDDQTQKKVNFYTRQYIDALSPSNFALTNPEVFRETVKSHGQNLIKGLNNLLRDVEEGDGNLRVKMTDTTAFELGRNVATTPGKVVFQTEMMQLLQYTPTTPDVSKRPLLIVPPWINKFYILDLREKNSYIKWCVDQGHTVFVISWVNPDERLAEKSFDAYLLEGTLAAVDAICEQTGAKEINAAGYCLGGTLLATTLAYMAAKKDKRLASGTFFTTMTDFADPGELSVFLDEGQISSLEKKMFERGYLEGSEMAGTFNMLRANDLIWSFVVNNYLMGKDPFPFDLLYWNSDSTRMPAKMHSFYLRNMYLNNLLKEPGGIEIAGVPIDLSKIKVPTYFISTIEDHIAPWKSTYSGARNFGGNVRFVLGGSGHIAGIVNPPAANKYGYWTNPAAKLPATADEFFNGAEQHPGSWWTDWQAWLMAQDSSKVPARDPLNGKFKVLEDAPGSFVKARLDAKKKAA</sequence>
<keyword evidence="4" id="KW-0012">Acyltransferase</keyword>
<dbReference type="SUPFAM" id="SSF53474">
    <property type="entry name" value="alpha/beta-Hydrolases"/>
    <property type="match status" value="1"/>
</dbReference>
<dbReference type="InterPro" id="IPR010941">
    <property type="entry name" value="PhaC_N"/>
</dbReference>
<dbReference type="Gene3D" id="3.40.50.1820">
    <property type="entry name" value="alpha/beta hydrolase"/>
    <property type="match status" value="1"/>
</dbReference>
<keyword evidence="3" id="KW-0808">Transferase</keyword>
<dbReference type="Proteomes" id="UP001157167">
    <property type="component" value="Unassembled WGS sequence"/>
</dbReference>
<protein>
    <submittedName>
        <fullName evidence="7">Class I poly(R)-hydroxyalkanoic acid synthase</fullName>
    </submittedName>
</protein>
<dbReference type="RefSeq" id="WP_284189282.1">
    <property type="nucleotide sequence ID" value="NZ_BSPX01000073.1"/>
</dbReference>
<dbReference type="PANTHER" id="PTHR36837:SF5">
    <property type="entry name" value="POLY-3-HYDROXYBUTYRATE SYNTHASE"/>
    <property type="match status" value="1"/>
</dbReference>
<proteinExistence type="predicted"/>
<evidence type="ECO:0000256" key="3">
    <source>
        <dbReference type="ARBA" id="ARBA00022679"/>
    </source>
</evidence>
<evidence type="ECO:0000313" key="8">
    <source>
        <dbReference type="Proteomes" id="UP001157167"/>
    </source>
</evidence>
<dbReference type="InterPro" id="IPR029058">
    <property type="entry name" value="AB_hydrolase_fold"/>
</dbReference>
<dbReference type="InterPro" id="IPR010963">
    <property type="entry name" value="PHA_synth_I"/>
</dbReference>
<organism evidence="7 8">
    <name type="scientific">Zoogloea oryzae</name>
    <dbReference type="NCBI Taxonomy" id="310767"/>
    <lineage>
        <taxon>Bacteria</taxon>
        <taxon>Pseudomonadati</taxon>
        <taxon>Pseudomonadota</taxon>
        <taxon>Betaproteobacteria</taxon>
        <taxon>Rhodocyclales</taxon>
        <taxon>Zoogloeaceae</taxon>
        <taxon>Zoogloea</taxon>
    </lineage>
</organism>
<evidence type="ECO:0000256" key="4">
    <source>
        <dbReference type="ARBA" id="ARBA00023315"/>
    </source>
</evidence>
<evidence type="ECO:0000256" key="2">
    <source>
        <dbReference type="ARBA" id="ARBA00022490"/>
    </source>
</evidence>
<keyword evidence="8" id="KW-1185">Reference proteome</keyword>
<dbReference type="InterPro" id="IPR051321">
    <property type="entry name" value="PHA/PHB_synthase"/>
</dbReference>
<comment type="caution">
    <text evidence="7">The sequence shown here is derived from an EMBL/GenBank/DDBJ whole genome shotgun (WGS) entry which is preliminary data.</text>
</comment>
<reference evidence="8" key="1">
    <citation type="journal article" date="2019" name="Int. J. Syst. Evol. Microbiol.">
        <title>The Global Catalogue of Microorganisms (GCM) 10K type strain sequencing project: providing services to taxonomists for standard genome sequencing and annotation.</title>
        <authorList>
            <consortium name="The Broad Institute Genomics Platform"/>
            <consortium name="The Broad Institute Genome Sequencing Center for Infectious Disease"/>
            <person name="Wu L."/>
            <person name="Ma J."/>
        </authorList>
    </citation>
    <scope>NUCLEOTIDE SEQUENCE [LARGE SCALE GENOMIC DNA]</scope>
    <source>
        <strain evidence="8">NBRC 102407</strain>
    </source>
</reference>
<dbReference type="Pfam" id="PF07167">
    <property type="entry name" value="PhaC_N"/>
    <property type="match status" value="1"/>
</dbReference>
<dbReference type="PANTHER" id="PTHR36837">
    <property type="entry name" value="POLY(3-HYDROXYALKANOATE) POLYMERASE SUBUNIT PHAC"/>
    <property type="match status" value="1"/>
</dbReference>
<accession>A0ABQ6FHV9</accession>
<keyword evidence="2" id="KW-0963">Cytoplasm</keyword>
<evidence type="ECO:0000259" key="5">
    <source>
        <dbReference type="Pfam" id="PF00561"/>
    </source>
</evidence>
<comment type="subcellular location">
    <subcellularLocation>
        <location evidence="1">Cytoplasm</location>
    </subcellularLocation>
</comment>